<keyword evidence="5 8" id="KW-0573">Peptidoglycan synthesis</keyword>
<evidence type="ECO:0000256" key="6">
    <source>
        <dbReference type="ARBA" id="ARBA00022989"/>
    </source>
</evidence>
<accession>A0A1G2AP56</accession>
<feature type="transmembrane region" description="Helical" evidence="8">
    <location>
        <begin position="191"/>
        <end position="210"/>
    </location>
</feature>
<feature type="transmembrane region" description="Helical" evidence="8">
    <location>
        <begin position="390"/>
        <end position="409"/>
    </location>
</feature>
<dbReference type="Proteomes" id="UP000177165">
    <property type="component" value="Unassembled WGS sequence"/>
</dbReference>
<comment type="function">
    <text evidence="8 9">Involved in peptidoglycan biosynthesis. Transports lipid-linked peptidoglycan precursors from the inner to the outer leaflet of the cytoplasmic membrane.</text>
</comment>
<feature type="transmembrane region" description="Helical" evidence="8">
    <location>
        <begin position="242"/>
        <end position="260"/>
    </location>
</feature>
<feature type="transmembrane region" description="Helical" evidence="8">
    <location>
        <begin position="280"/>
        <end position="301"/>
    </location>
</feature>
<comment type="similarity">
    <text evidence="8 9">Belongs to the MurJ/MviN family.</text>
</comment>
<dbReference type="HAMAP" id="MF_02078">
    <property type="entry name" value="MurJ_MviN"/>
    <property type="match status" value="1"/>
</dbReference>
<feature type="transmembrane region" description="Helical" evidence="8">
    <location>
        <begin position="363"/>
        <end position="383"/>
    </location>
</feature>
<protein>
    <recommendedName>
        <fullName evidence="8">Probable lipid II flippase MurJ</fullName>
    </recommendedName>
</protein>
<feature type="transmembrane region" description="Helical" evidence="8">
    <location>
        <begin position="166"/>
        <end position="185"/>
    </location>
</feature>
<dbReference type="PANTHER" id="PTHR47019">
    <property type="entry name" value="LIPID II FLIPPASE MURJ"/>
    <property type="match status" value="1"/>
</dbReference>
<feature type="transmembrane region" description="Helical" evidence="8">
    <location>
        <begin position="482"/>
        <end position="508"/>
    </location>
</feature>
<dbReference type="InterPro" id="IPR004268">
    <property type="entry name" value="MurJ"/>
</dbReference>
<dbReference type="STRING" id="1798540.A3B74_04900"/>
<dbReference type="GO" id="GO:0008360">
    <property type="term" value="P:regulation of cell shape"/>
    <property type="evidence" value="ECO:0007669"/>
    <property type="project" value="UniProtKB-UniRule"/>
</dbReference>
<dbReference type="NCBIfam" id="TIGR01695">
    <property type="entry name" value="murJ_mviN"/>
    <property type="match status" value="1"/>
</dbReference>
<dbReference type="PIRSF" id="PIRSF002869">
    <property type="entry name" value="MviN"/>
    <property type="match status" value="1"/>
</dbReference>
<feature type="transmembrane region" description="Helical" evidence="8">
    <location>
        <begin position="449"/>
        <end position="470"/>
    </location>
</feature>
<organism evidence="10 11">
    <name type="scientific">Candidatus Kerfeldbacteria bacterium RIFCSPHIGHO2_02_FULL_42_14</name>
    <dbReference type="NCBI Taxonomy" id="1798540"/>
    <lineage>
        <taxon>Bacteria</taxon>
        <taxon>Candidatus Kerfeldiibacteriota</taxon>
    </lineage>
</organism>
<keyword evidence="2 8" id="KW-1003">Cell membrane</keyword>
<evidence type="ECO:0000313" key="11">
    <source>
        <dbReference type="Proteomes" id="UP000177165"/>
    </source>
</evidence>
<feature type="transmembrane region" description="Helical" evidence="8">
    <location>
        <begin position="12"/>
        <end position="33"/>
    </location>
</feature>
<sequence>MHRKLWERFEHSLTGGAVIIGLASVASRILGLVRDNLFAQKFGATAVLDTYNAAFKIPDFIFNMLVLGALFAAFVPVFIEYWHQNHNESWRLVQSIFNLLLLGLFIFGGVAYFFAEEIMQLLVGAWSAELQQQSASLMRIMLISMIFFGASNVLSGILNSFRKFTAYALAPILYNLGIIIGIVFFEDQFGPLGLAYGVVLGALLHFLVQIPGAYKVGFRWKPTVSWSHPGVKKILKLMAPRSFALGITQFNLLIVTGIIAARLSEGSLTIWSWADNLQHFPINVFGVSLALSAFPIFSQAFVQKNNVMFVKIFSESFRRILFCIIPMSVAILLLRAQIVRLILGLGHGAFGWDATEQTAQTLGFFSISLFAQASIPLLARAFFAQQDTKTPVMTSIISVIINTVLSLWLVQSLGLYGIALAFSIAALVNMLMLLATLRIRIGDIDDAHIIRSALKIACASLLMGFIIQGAKYSIAPLVDMRTYFGLLTQTSLSVFVGGITYLIIAFAWKFPEVEKLKVWFAKI</sequence>
<evidence type="ECO:0000256" key="4">
    <source>
        <dbReference type="ARBA" id="ARBA00022960"/>
    </source>
</evidence>
<keyword evidence="8 9" id="KW-0813">Transport</keyword>
<dbReference type="PRINTS" id="PR01806">
    <property type="entry name" value="VIRFACTRMVIN"/>
</dbReference>
<evidence type="ECO:0000256" key="8">
    <source>
        <dbReference type="HAMAP-Rule" id="MF_02078"/>
    </source>
</evidence>
<evidence type="ECO:0000256" key="5">
    <source>
        <dbReference type="ARBA" id="ARBA00022984"/>
    </source>
</evidence>
<keyword evidence="6 8" id="KW-1133">Transmembrane helix</keyword>
<keyword evidence="8 9" id="KW-0961">Cell wall biogenesis/degradation</keyword>
<feature type="transmembrane region" description="Helical" evidence="8">
    <location>
        <begin position="135"/>
        <end position="154"/>
    </location>
</feature>
<feature type="transmembrane region" description="Helical" evidence="8">
    <location>
        <begin position="95"/>
        <end position="115"/>
    </location>
</feature>
<keyword evidence="7 8" id="KW-0472">Membrane</keyword>
<evidence type="ECO:0000256" key="7">
    <source>
        <dbReference type="ARBA" id="ARBA00023136"/>
    </source>
</evidence>
<dbReference type="GO" id="GO:0034204">
    <property type="term" value="P:lipid translocation"/>
    <property type="evidence" value="ECO:0007669"/>
    <property type="project" value="TreeGrafter"/>
</dbReference>
<dbReference type="CDD" id="cd13123">
    <property type="entry name" value="MATE_MurJ_like"/>
    <property type="match status" value="1"/>
</dbReference>
<dbReference type="InterPro" id="IPR051050">
    <property type="entry name" value="Lipid_II_flippase_MurJ/MviN"/>
</dbReference>
<feature type="transmembrane region" description="Helical" evidence="8">
    <location>
        <begin position="321"/>
        <end position="343"/>
    </location>
</feature>
<comment type="subcellular location">
    <subcellularLocation>
        <location evidence="1 8">Cell membrane</location>
        <topology evidence="1 8">Multi-pass membrane protein</topology>
    </subcellularLocation>
</comment>
<evidence type="ECO:0000256" key="1">
    <source>
        <dbReference type="ARBA" id="ARBA00004651"/>
    </source>
</evidence>
<dbReference type="GO" id="GO:0015648">
    <property type="term" value="F:lipid-linked peptidoglycan transporter activity"/>
    <property type="evidence" value="ECO:0007669"/>
    <property type="project" value="UniProtKB-UniRule"/>
</dbReference>
<comment type="pathway">
    <text evidence="8">Cell wall biogenesis; peptidoglycan biosynthesis.</text>
</comment>
<evidence type="ECO:0000256" key="9">
    <source>
        <dbReference type="PIRNR" id="PIRNR002869"/>
    </source>
</evidence>
<dbReference type="UniPathway" id="UPA00219"/>
<dbReference type="AlphaFoldDB" id="A0A1G2AP56"/>
<feature type="transmembrane region" description="Helical" evidence="8">
    <location>
        <begin position="415"/>
        <end position="437"/>
    </location>
</feature>
<feature type="transmembrane region" description="Helical" evidence="8">
    <location>
        <begin position="60"/>
        <end position="83"/>
    </location>
</feature>
<keyword evidence="4 8" id="KW-0133">Cell shape</keyword>
<evidence type="ECO:0000313" key="10">
    <source>
        <dbReference type="EMBL" id="OGY78683.1"/>
    </source>
</evidence>
<gene>
    <name evidence="8" type="primary">murJ</name>
    <name evidence="10" type="ORF">A3B74_04900</name>
</gene>
<name>A0A1G2AP56_9BACT</name>
<dbReference type="Pfam" id="PF03023">
    <property type="entry name" value="MurJ"/>
    <property type="match status" value="1"/>
</dbReference>
<dbReference type="PANTHER" id="PTHR47019:SF1">
    <property type="entry name" value="LIPID II FLIPPASE MURJ"/>
    <property type="match status" value="1"/>
</dbReference>
<proteinExistence type="inferred from homology"/>
<keyword evidence="3 8" id="KW-0812">Transmembrane</keyword>
<dbReference type="GO" id="GO:0009252">
    <property type="term" value="P:peptidoglycan biosynthetic process"/>
    <property type="evidence" value="ECO:0007669"/>
    <property type="project" value="UniProtKB-UniRule"/>
</dbReference>
<reference evidence="10 11" key="1">
    <citation type="journal article" date="2016" name="Nat. Commun.">
        <title>Thousands of microbial genomes shed light on interconnected biogeochemical processes in an aquifer system.</title>
        <authorList>
            <person name="Anantharaman K."/>
            <person name="Brown C.T."/>
            <person name="Hug L.A."/>
            <person name="Sharon I."/>
            <person name="Castelle C.J."/>
            <person name="Probst A.J."/>
            <person name="Thomas B.C."/>
            <person name="Singh A."/>
            <person name="Wilkins M.J."/>
            <person name="Karaoz U."/>
            <person name="Brodie E.L."/>
            <person name="Williams K.H."/>
            <person name="Hubbard S.S."/>
            <person name="Banfield J.F."/>
        </authorList>
    </citation>
    <scope>NUCLEOTIDE SEQUENCE [LARGE SCALE GENOMIC DNA]</scope>
</reference>
<dbReference type="GO" id="GO:0005886">
    <property type="term" value="C:plasma membrane"/>
    <property type="evidence" value="ECO:0007669"/>
    <property type="project" value="UniProtKB-SubCell"/>
</dbReference>
<evidence type="ECO:0000256" key="2">
    <source>
        <dbReference type="ARBA" id="ARBA00022475"/>
    </source>
</evidence>
<dbReference type="GO" id="GO:0071555">
    <property type="term" value="P:cell wall organization"/>
    <property type="evidence" value="ECO:0007669"/>
    <property type="project" value="UniProtKB-UniRule"/>
</dbReference>
<comment type="caution">
    <text evidence="10">The sequence shown here is derived from an EMBL/GenBank/DDBJ whole genome shotgun (WGS) entry which is preliminary data.</text>
</comment>
<evidence type="ECO:0000256" key="3">
    <source>
        <dbReference type="ARBA" id="ARBA00022692"/>
    </source>
</evidence>
<dbReference type="EMBL" id="MHKB01000013">
    <property type="protein sequence ID" value="OGY78683.1"/>
    <property type="molecule type" value="Genomic_DNA"/>
</dbReference>